<reference evidence="2" key="1">
    <citation type="submission" date="2023-05" db="EMBL/GenBank/DDBJ databases">
        <authorList>
            <person name="Zhang X."/>
        </authorList>
    </citation>
    <scope>NUCLEOTIDE SEQUENCE</scope>
    <source>
        <strain evidence="2">BD1B2-1</strain>
    </source>
</reference>
<organism evidence="2 3">
    <name type="scientific">Xanthocytophaga agilis</name>
    <dbReference type="NCBI Taxonomy" id="3048010"/>
    <lineage>
        <taxon>Bacteria</taxon>
        <taxon>Pseudomonadati</taxon>
        <taxon>Bacteroidota</taxon>
        <taxon>Cytophagia</taxon>
        <taxon>Cytophagales</taxon>
        <taxon>Rhodocytophagaceae</taxon>
        <taxon>Xanthocytophaga</taxon>
    </lineage>
</organism>
<proteinExistence type="predicted"/>
<gene>
    <name evidence="2" type="ORF">QNI22_20260</name>
</gene>
<dbReference type="RefSeq" id="WP_314513432.1">
    <property type="nucleotide sequence ID" value="NZ_JASJOU010000007.1"/>
</dbReference>
<evidence type="ECO:0000313" key="3">
    <source>
        <dbReference type="Proteomes" id="UP001232063"/>
    </source>
</evidence>
<protein>
    <recommendedName>
        <fullName evidence="1">DUF3885 domain-containing protein</fullName>
    </recommendedName>
</protein>
<comment type="caution">
    <text evidence="2">The sequence shown here is derived from an EMBL/GenBank/DDBJ whole genome shotgun (WGS) entry which is preliminary data.</text>
</comment>
<name>A0AAE3R7U2_9BACT</name>
<dbReference type="EMBL" id="JASJOU010000007">
    <property type="protein sequence ID" value="MDJ1503014.1"/>
    <property type="molecule type" value="Genomic_DNA"/>
</dbReference>
<feature type="domain" description="DUF3885" evidence="1">
    <location>
        <begin position="20"/>
        <end position="67"/>
    </location>
</feature>
<dbReference type="Proteomes" id="UP001232063">
    <property type="component" value="Unassembled WGS sequence"/>
</dbReference>
<evidence type="ECO:0000259" key="1">
    <source>
        <dbReference type="Pfam" id="PF13021"/>
    </source>
</evidence>
<accession>A0AAE3R7U2</accession>
<dbReference type="InterPro" id="IPR024976">
    <property type="entry name" value="DUF3885"/>
</dbReference>
<evidence type="ECO:0000313" key="2">
    <source>
        <dbReference type="EMBL" id="MDJ1503014.1"/>
    </source>
</evidence>
<dbReference type="AlphaFoldDB" id="A0AAE3R7U2"/>
<sequence>MTKEQFTIFWSSTFPDTLPISHYFKYDYSDRWFRIHSLPESKRYADNEEEWNILLHRQNTIISDLLGGR</sequence>
<keyword evidence="3" id="KW-1185">Reference proteome</keyword>
<dbReference type="Pfam" id="PF13021">
    <property type="entry name" value="DUF3885"/>
    <property type="match status" value="1"/>
</dbReference>